<proteinExistence type="predicted"/>
<dbReference type="GO" id="GO:0008897">
    <property type="term" value="F:holo-[acyl-carrier-protein] synthase activity"/>
    <property type="evidence" value="ECO:0007669"/>
    <property type="project" value="InterPro"/>
</dbReference>
<evidence type="ECO:0000313" key="3">
    <source>
        <dbReference type="EMBL" id="GEU14508.1"/>
    </source>
</evidence>
<dbReference type="InterPro" id="IPR037143">
    <property type="entry name" value="4-PPantetheinyl_Trfase_dom_sf"/>
</dbReference>
<accession>A0A640MQF1</accession>
<reference evidence="3" key="1">
    <citation type="submission" date="2019-12" db="EMBL/GenBank/DDBJ databases">
        <title>Epidemiological and comparative genomic analysis of Bacillus anthracis isolated from northern Vietnam.</title>
        <authorList>
            <person name="Hoang T.T.H."/>
            <person name="Dang D.A."/>
            <person name="Pham M.H."/>
            <person name="Luong M.H."/>
            <person name="Tran N.D."/>
            <person name="Nguyen T.H."/>
            <person name="Nguyen T.T."/>
            <person name="Inoue S."/>
            <person name="Morikawa S."/>
            <person name="Okutani A."/>
        </authorList>
    </citation>
    <scope>NUCLEOTIDE SEQUENCE</scope>
    <source>
        <strain evidence="3">QuyetLC</strain>
    </source>
</reference>
<dbReference type="Pfam" id="PF01648">
    <property type="entry name" value="ACPS"/>
    <property type="match status" value="1"/>
</dbReference>
<name>A0A640MQF1_BACAN</name>
<evidence type="ECO:0000259" key="2">
    <source>
        <dbReference type="Pfam" id="PF01648"/>
    </source>
</evidence>
<dbReference type="Gene3D" id="3.90.470.20">
    <property type="entry name" value="4'-phosphopantetheinyl transferase domain"/>
    <property type="match status" value="2"/>
</dbReference>
<reference evidence="3" key="2">
    <citation type="submission" date="2019-12" db="EMBL/GenBank/DDBJ databases">
        <authorList>
            <person name="Hoang T.H.H."/>
            <person name="Okutani A."/>
        </authorList>
    </citation>
    <scope>NUCLEOTIDE SEQUENCE</scope>
    <source>
        <strain evidence="3">QuyetLC</strain>
    </source>
</reference>
<dbReference type="AlphaFoldDB" id="A0A640MQF1"/>
<dbReference type="SUPFAM" id="SSF56214">
    <property type="entry name" value="4'-phosphopantetheinyl transferase"/>
    <property type="match status" value="2"/>
</dbReference>
<dbReference type="InterPro" id="IPR008278">
    <property type="entry name" value="4-PPantetheinyl_Trfase_dom"/>
</dbReference>
<keyword evidence="1" id="KW-0808">Transferase</keyword>
<protein>
    <recommendedName>
        <fullName evidence="2">4'-phosphopantetheinyl transferase domain-containing protein</fullName>
    </recommendedName>
</protein>
<sequence>MLNSHILLLKLKSNPVPKKLVISYGKFESNDFKFPIAFLSEREQHICNSYRNLKRKMTYQIGRYAAKTAVSLLLNESNLQKLEILVGCFSQPIIQYEQFSMQGVSLSHTKNATIALAFPASICAGVDIELVSKQKENTLYSNIENHEKNIVDQLDKQNQRLQYSVLLWTIKESLSKAVLTGLTLPLSFFSVKSVTCHKNIWVSEFVHFKNFKCLSFFSDQHWISLTLPAYLIEQIQESTQHKVELLAFWDLEINGTDNDIHK</sequence>
<dbReference type="GO" id="GO:0000287">
    <property type="term" value="F:magnesium ion binding"/>
    <property type="evidence" value="ECO:0007669"/>
    <property type="project" value="InterPro"/>
</dbReference>
<gene>
    <name evidence="3" type="ORF">QuyetLC_46830</name>
</gene>
<dbReference type="EMBL" id="BLEY01000072">
    <property type="protein sequence ID" value="GEU14508.1"/>
    <property type="molecule type" value="Genomic_DNA"/>
</dbReference>
<comment type="caution">
    <text evidence="3">The sequence shown here is derived from an EMBL/GenBank/DDBJ whole genome shotgun (WGS) entry which is preliminary data.</text>
</comment>
<evidence type="ECO:0000256" key="1">
    <source>
        <dbReference type="ARBA" id="ARBA00022679"/>
    </source>
</evidence>
<feature type="domain" description="4'-phosphopantetheinyl transferase" evidence="2">
    <location>
        <begin position="125"/>
        <end position="193"/>
    </location>
</feature>
<organism evidence="3">
    <name type="scientific">Bacillus anthracis</name>
    <name type="common">anthrax bacterium</name>
    <dbReference type="NCBI Taxonomy" id="1392"/>
    <lineage>
        <taxon>Bacteria</taxon>
        <taxon>Bacillati</taxon>
        <taxon>Bacillota</taxon>
        <taxon>Bacilli</taxon>
        <taxon>Bacillales</taxon>
        <taxon>Bacillaceae</taxon>
        <taxon>Bacillus</taxon>
        <taxon>Bacillus cereus group</taxon>
    </lineage>
</organism>